<evidence type="ECO:0000259" key="1">
    <source>
        <dbReference type="Pfam" id="PF00535"/>
    </source>
</evidence>
<gene>
    <name evidence="2" type="ORF">FHX71_003991</name>
</gene>
<organism evidence="2 3">
    <name type="scientific">Promicromonospora sukumoe</name>
    <dbReference type="NCBI Taxonomy" id="88382"/>
    <lineage>
        <taxon>Bacteria</taxon>
        <taxon>Bacillati</taxon>
        <taxon>Actinomycetota</taxon>
        <taxon>Actinomycetes</taxon>
        <taxon>Micrococcales</taxon>
        <taxon>Promicromonosporaceae</taxon>
        <taxon>Promicromonospora</taxon>
    </lineage>
</organism>
<dbReference type="Pfam" id="PF00535">
    <property type="entry name" value="Glycos_transf_2"/>
    <property type="match status" value="1"/>
</dbReference>
<comment type="caution">
    <text evidence="2">The sequence shown here is derived from an EMBL/GenBank/DDBJ whole genome shotgun (WGS) entry which is preliminary data.</text>
</comment>
<dbReference type="SUPFAM" id="SSF53448">
    <property type="entry name" value="Nucleotide-diphospho-sugar transferases"/>
    <property type="match status" value="1"/>
</dbReference>
<dbReference type="CDD" id="cd00761">
    <property type="entry name" value="Glyco_tranf_GTA_type"/>
    <property type="match status" value="1"/>
</dbReference>
<proteinExistence type="predicted"/>
<reference evidence="2 3" key="1">
    <citation type="submission" date="2020-07" db="EMBL/GenBank/DDBJ databases">
        <title>Sequencing the genomes of 1000 actinobacteria strains.</title>
        <authorList>
            <person name="Klenk H.-P."/>
        </authorList>
    </citation>
    <scope>NUCLEOTIDE SEQUENCE [LARGE SCALE GENOMIC DNA]</scope>
    <source>
        <strain evidence="2 3">DSM 44121</strain>
    </source>
</reference>
<sequence>MTNDRSDLPVIAAELQRMRVNAFIVSDIARRTDSQSHRDLMALMRDATEGLQQSRWSMARAHAIGVAPGDDDELDEALEVLLKAAARGSRSVGPQQAFLLGHLLVERRRVDDLKRVLPKLSLLPQQADMLRIDLANPAVDPTSDEQTWTDTFNEVILGGAAPIRLTPPEGEASPFDRLASDVPAGTTGGDLVTVIISSFRPGAELLTSVRSVLAQTWRDLEILVIDDESGPEFAPVYREVEALDPRVRVLSQAENAGTYAARNRAIDEARGVYVTFQDADDWAHPQRIELSVAALAANSLVSGVRTNAVKLSDDLVLARRQNTIRQAVAPTLMFRREQVWPHFGSFDPVRKAADTEFHFRLDAALPGRTIDLQPTLQFMRMSAGSLSRDEFRSGWRHPARMLYRSAMLTWHDELRRGASPYLGREQRAFPTPRRFEITQRPHPVYDLVVLGDWRSDEPRERDAAQWVEMLAAADPARRIALVHLEGFSLEPRRKLHFIEPVRRMIAAGVVEGLAYDDDVQAERIVCIDPTALSYLPRLRSGLRAPEVVVVVDRPEQVARAPFATYDADFIERTAKSAFGGATVWSPRGVDAEHVVAVDRNITGVSLPTAFVPGPRATIASHPGVVTVALGTLAEEPLREASAMVRALAGAGLDVRMRTNGHARRVIDGELQAALGRGEVDVTHRPMLFFPHEVADGVVLAAARDLVVVAPGSRTLLSRVVAEGLASGARVHVPSSAWFEGLPAAPYESPEQLARTLVEGPVPAVTEDLHRRRAVEAAGLEAWYAGLRQPVGAG</sequence>
<feature type="domain" description="Glycosyltransferase 2-like" evidence="1">
    <location>
        <begin position="193"/>
        <end position="309"/>
    </location>
</feature>
<dbReference type="RefSeq" id="WP_182619184.1">
    <property type="nucleotide sequence ID" value="NZ_BAAATF010000016.1"/>
</dbReference>
<dbReference type="Gene3D" id="3.90.550.10">
    <property type="entry name" value="Spore Coat Polysaccharide Biosynthesis Protein SpsA, Chain A"/>
    <property type="match status" value="1"/>
</dbReference>
<dbReference type="PANTHER" id="PTHR43685">
    <property type="entry name" value="GLYCOSYLTRANSFERASE"/>
    <property type="match status" value="1"/>
</dbReference>
<dbReference type="InterPro" id="IPR029044">
    <property type="entry name" value="Nucleotide-diphossugar_trans"/>
</dbReference>
<evidence type="ECO:0000313" key="3">
    <source>
        <dbReference type="Proteomes" id="UP000540568"/>
    </source>
</evidence>
<keyword evidence="3" id="KW-1185">Reference proteome</keyword>
<evidence type="ECO:0000313" key="2">
    <source>
        <dbReference type="EMBL" id="MBA8810015.1"/>
    </source>
</evidence>
<protein>
    <recommendedName>
        <fullName evidence="1">Glycosyltransferase 2-like domain-containing protein</fullName>
    </recommendedName>
</protein>
<dbReference type="PANTHER" id="PTHR43685:SF2">
    <property type="entry name" value="GLYCOSYLTRANSFERASE 2-LIKE DOMAIN-CONTAINING PROTEIN"/>
    <property type="match status" value="1"/>
</dbReference>
<dbReference type="Proteomes" id="UP000540568">
    <property type="component" value="Unassembled WGS sequence"/>
</dbReference>
<name>A0A7W3PFD5_9MICO</name>
<dbReference type="EMBL" id="JACGWV010000002">
    <property type="protein sequence ID" value="MBA8810015.1"/>
    <property type="molecule type" value="Genomic_DNA"/>
</dbReference>
<dbReference type="InterPro" id="IPR050834">
    <property type="entry name" value="Glycosyltransf_2"/>
</dbReference>
<dbReference type="InterPro" id="IPR001173">
    <property type="entry name" value="Glyco_trans_2-like"/>
</dbReference>
<dbReference type="AlphaFoldDB" id="A0A7W3PFD5"/>
<accession>A0A7W3PFD5</accession>